<sequence length="239" mass="27011">MEIRAVGLGLLICPTKTFLIHNIDRIEPPAAVDFNFHTSVRRVLTHPPEWICPGAEMDRQIPAFDSLHPFRDVFGLFPERPFRFRRTNTVQREKATSPGSSSPKRSISTVMYHYRQDHRVTREKRKEGINGPERQNRKKAWPAFGKIILGKRNFSEVFAFSADTVAGIGGPFHPLEPAEEGRARRDPDCKSEEGGGTAQLPELNVTAFRLTIRAATMHDFRHCLRPSLHAASTNADAFL</sequence>
<gene>
    <name evidence="2" type="ORF">K0M31_012465</name>
</gene>
<name>A0AA40KHH7_9HYME</name>
<organism evidence="2 3">
    <name type="scientific">Melipona bicolor</name>
    <dbReference type="NCBI Taxonomy" id="60889"/>
    <lineage>
        <taxon>Eukaryota</taxon>
        <taxon>Metazoa</taxon>
        <taxon>Ecdysozoa</taxon>
        <taxon>Arthropoda</taxon>
        <taxon>Hexapoda</taxon>
        <taxon>Insecta</taxon>
        <taxon>Pterygota</taxon>
        <taxon>Neoptera</taxon>
        <taxon>Endopterygota</taxon>
        <taxon>Hymenoptera</taxon>
        <taxon>Apocrita</taxon>
        <taxon>Aculeata</taxon>
        <taxon>Apoidea</taxon>
        <taxon>Anthophila</taxon>
        <taxon>Apidae</taxon>
        <taxon>Melipona</taxon>
    </lineage>
</organism>
<protein>
    <submittedName>
        <fullName evidence="2">Uncharacterized protein</fullName>
    </submittedName>
</protein>
<feature type="region of interest" description="Disordered" evidence="1">
    <location>
        <begin position="171"/>
        <end position="200"/>
    </location>
</feature>
<dbReference type="Proteomes" id="UP001177670">
    <property type="component" value="Unassembled WGS sequence"/>
</dbReference>
<dbReference type="AlphaFoldDB" id="A0AA40KHH7"/>
<evidence type="ECO:0000313" key="2">
    <source>
        <dbReference type="EMBL" id="KAK1120488.1"/>
    </source>
</evidence>
<reference evidence="2" key="1">
    <citation type="submission" date="2021-10" db="EMBL/GenBank/DDBJ databases">
        <title>Melipona bicolor Genome sequencing and assembly.</title>
        <authorList>
            <person name="Araujo N.S."/>
            <person name="Arias M.C."/>
        </authorList>
    </citation>
    <scope>NUCLEOTIDE SEQUENCE</scope>
    <source>
        <strain evidence="2">USP_2M_L1-L4_2017</strain>
        <tissue evidence="2">Whole body</tissue>
    </source>
</reference>
<proteinExistence type="predicted"/>
<feature type="compositionally biased region" description="Basic and acidic residues" evidence="1">
    <location>
        <begin position="179"/>
        <end position="193"/>
    </location>
</feature>
<comment type="caution">
    <text evidence="2">The sequence shown here is derived from an EMBL/GenBank/DDBJ whole genome shotgun (WGS) entry which is preliminary data.</text>
</comment>
<evidence type="ECO:0000256" key="1">
    <source>
        <dbReference type="SAM" id="MobiDB-lite"/>
    </source>
</evidence>
<accession>A0AA40KHH7</accession>
<keyword evidence="3" id="KW-1185">Reference proteome</keyword>
<dbReference type="EMBL" id="JAHYIQ010000031">
    <property type="protein sequence ID" value="KAK1120488.1"/>
    <property type="molecule type" value="Genomic_DNA"/>
</dbReference>
<evidence type="ECO:0000313" key="3">
    <source>
        <dbReference type="Proteomes" id="UP001177670"/>
    </source>
</evidence>